<feature type="region of interest" description="Disordered" evidence="1">
    <location>
        <begin position="1"/>
        <end position="22"/>
    </location>
</feature>
<protein>
    <submittedName>
        <fullName evidence="2">Uncharacterized protein</fullName>
    </submittedName>
</protein>
<dbReference type="AlphaFoldDB" id="A0A1C1CM80"/>
<evidence type="ECO:0000256" key="1">
    <source>
        <dbReference type="SAM" id="MobiDB-lite"/>
    </source>
</evidence>
<dbReference type="VEuPathDB" id="FungiDB:CLCR_07652"/>
<reference evidence="3" key="1">
    <citation type="submission" date="2015-07" db="EMBL/GenBank/DDBJ databases">
        <authorList>
            <person name="Teixeira M.M."/>
            <person name="Souza R.C."/>
            <person name="Almeida L.G."/>
            <person name="Vicente V.A."/>
            <person name="de Hoog S."/>
            <person name="Bocca A.L."/>
            <person name="de Almeida S.R."/>
            <person name="Vasconcelos A.T."/>
            <person name="Felipe M.S."/>
        </authorList>
    </citation>
    <scope>NUCLEOTIDE SEQUENCE [LARGE SCALE GENOMIC DNA]</scope>
    <source>
        <strain evidence="3">KSF</strain>
    </source>
</reference>
<proteinExistence type="predicted"/>
<comment type="caution">
    <text evidence="2">The sequence shown here is derived from an EMBL/GenBank/DDBJ whole genome shotgun (WGS) entry which is preliminary data.</text>
</comment>
<keyword evidence="3" id="KW-1185">Reference proteome</keyword>
<name>A0A1C1CM80_9EURO</name>
<dbReference type="Proteomes" id="UP000094526">
    <property type="component" value="Unassembled WGS sequence"/>
</dbReference>
<dbReference type="EMBL" id="LGRB01000010">
    <property type="protein sequence ID" value="OCT49607.1"/>
    <property type="molecule type" value="Genomic_DNA"/>
</dbReference>
<sequence length="187" mass="20675">MPAKTPDPARPKGRSTKAATGRLSYDSVVKKRSIDVVDHTVLDASSITKRVRRLHPLRVDDVDTSLPTGESSSPALLQIPPVFAVQDTVFDLLPPAGLSLAEEVIDRWKQLEKKKYQWGKETTNKKSAHLTSDADWRRGVDTKVLTKEQFQALFLPAADAERGDGEGVYVPSFTVSPPRSESARRKV</sequence>
<organism evidence="2 3">
    <name type="scientific">Cladophialophora carrionii</name>
    <dbReference type="NCBI Taxonomy" id="86049"/>
    <lineage>
        <taxon>Eukaryota</taxon>
        <taxon>Fungi</taxon>
        <taxon>Dikarya</taxon>
        <taxon>Ascomycota</taxon>
        <taxon>Pezizomycotina</taxon>
        <taxon>Eurotiomycetes</taxon>
        <taxon>Chaetothyriomycetidae</taxon>
        <taxon>Chaetothyriales</taxon>
        <taxon>Herpotrichiellaceae</taxon>
        <taxon>Cladophialophora</taxon>
    </lineage>
</organism>
<evidence type="ECO:0000313" key="3">
    <source>
        <dbReference type="Proteomes" id="UP000094526"/>
    </source>
</evidence>
<accession>A0A1C1CM80</accession>
<feature type="region of interest" description="Disordered" evidence="1">
    <location>
        <begin position="168"/>
        <end position="187"/>
    </location>
</feature>
<evidence type="ECO:0000313" key="2">
    <source>
        <dbReference type="EMBL" id="OCT49607.1"/>
    </source>
</evidence>
<gene>
    <name evidence="2" type="ORF">CLCR_07652</name>
</gene>